<proteinExistence type="inferred from homology"/>
<keyword evidence="2" id="KW-0677">Repeat</keyword>
<dbReference type="PANTHER" id="PTHR11818">
    <property type="entry name" value="BETA/GAMMA CRYSTALLIN"/>
    <property type="match status" value="1"/>
</dbReference>
<dbReference type="SMART" id="SM00247">
    <property type="entry name" value="XTALbg"/>
    <property type="match status" value="2"/>
</dbReference>
<sequence length="173" mass="19963">IVFYESQNLQGRSYSCKGDSADLFSFISRCNSVKVQGGWWVLYERSNFSGYQYIIGPGEYIDYGQWMGFNDCIRSCKIIRSSKGPFKLRLYGRPNFNGHTLEVTDNMTSLQEKWLQHEVMSCKVLEGSWVFYEHPNFSGRQYLLEKGEYESPSGWGALTATVGSIRRIMELPK</sequence>
<comment type="caution">
    <text evidence="4">The sequence shown here is derived from an EMBL/GenBank/DDBJ whole genome shotgun (WGS) entry which is preliminary data.</text>
</comment>
<dbReference type="PROSITE" id="PS50915">
    <property type="entry name" value="CRYSTALLIN_BETA_GAMMA"/>
    <property type="match status" value="4"/>
</dbReference>
<organism evidence="4 5">
    <name type="scientific">Goodea atripinnis</name>
    <dbReference type="NCBI Taxonomy" id="208336"/>
    <lineage>
        <taxon>Eukaryota</taxon>
        <taxon>Metazoa</taxon>
        <taxon>Chordata</taxon>
        <taxon>Craniata</taxon>
        <taxon>Vertebrata</taxon>
        <taxon>Euteleostomi</taxon>
        <taxon>Actinopterygii</taxon>
        <taxon>Neopterygii</taxon>
        <taxon>Teleostei</taxon>
        <taxon>Neoteleostei</taxon>
        <taxon>Acanthomorphata</taxon>
        <taxon>Ovalentaria</taxon>
        <taxon>Atherinomorphae</taxon>
        <taxon>Cyprinodontiformes</taxon>
        <taxon>Goodeidae</taxon>
        <taxon>Goodea</taxon>
    </lineage>
</organism>
<gene>
    <name evidence="4" type="ORF">GOODEAATRI_030095</name>
</gene>
<dbReference type="SUPFAM" id="SSF49695">
    <property type="entry name" value="gamma-Crystallin-like"/>
    <property type="match status" value="1"/>
</dbReference>
<dbReference type="PANTHER" id="PTHR11818:SF126">
    <property type="entry name" value="CRYSTALLIN, GAMMA MX,-LIKE 2-RELATED"/>
    <property type="match status" value="1"/>
</dbReference>
<name>A0ABV0N5E2_9TELE</name>
<protein>
    <recommendedName>
        <fullName evidence="3">Beta/gamma crystallin 'Greek key' domain-containing protein</fullName>
    </recommendedName>
</protein>
<accession>A0ABV0N5E2</accession>
<dbReference type="InterPro" id="IPR001064">
    <property type="entry name" value="Beta/gamma_crystallin"/>
</dbReference>
<dbReference type="InterPro" id="IPR050252">
    <property type="entry name" value="Beta/Gamma-Crystallin"/>
</dbReference>
<evidence type="ECO:0000256" key="1">
    <source>
        <dbReference type="ARBA" id="ARBA00009646"/>
    </source>
</evidence>
<evidence type="ECO:0000313" key="5">
    <source>
        <dbReference type="Proteomes" id="UP001476798"/>
    </source>
</evidence>
<evidence type="ECO:0000256" key="2">
    <source>
        <dbReference type="ARBA" id="ARBA00022737"/>
    </source>
</evidence>
<dbReference type="Proteomes" id="UP001476798">
    <property type="component" value="Unassembled WGS sequence"/>
</dbReference>
<dbReference type="PRINTS" id="PR01367">
    <property type="entry name" value="BGCRYSTALLIN"/>
</dbReference>
<dbReference type="InterPro" id="IPR011024">
    <property type="entry name" value="G_crystallin-like"/>
</dbReference>
<feature type="domain" description="Beta/gamma crystallin 'Greek key'" evidence="3">
    <location>
        <begin position="1"/>
        <end position="37"/>
    </location>
</feature>
<feature type="domain" description="Beta/gamma crystallin 'Greek key'" evidence="3">
    <location>
        <begin position="38"/>
        <end position="80"/>
    </location>
</feature>
<dbReference type="EMBL" id="JAHRIO010024639">
    <property type="protein sequence ID" value="MEQ2166609.1"/>
    <property type="molecule type" value="Genomic_DNA"/>
</dbReference>
<evidence type="ECO:0000313" key="4">
    <source>
        <dbReference type="EMBL" id="MEQ2166609.1"/>
    </source>
</evidence>
<feature type="domain" description="Beta/gamma crystallin 'Greek key'" evidence="3">
    <location>
        <begin position="86"/>
        <end position="126"/>
    </location>
</feature>
<reference evidence="4 5" key="1">
    <citation type="submission" date="2021-06" db="EMBL/GenBank/DDBJ databases">
        <authorList>
            <person name="Palmer J.M."/>
        </authorList>
    </citation>
    <scope>NUCLEOTIDE SEQUENCE [LARGE SCALE GENOMIC DNA]</scope>
    <source>
        <strain evidence="4 5">GA_2019</strain>
        <tissue evidence="4">Muscle</tissue>
    </source>
</reference>
<dbReference type="Pfam" id="PF00030">
    <property type="entry name" value="Crystall"/>
    <property type="match status" value="2"/>
</dbReference>
<dbReference type="Gene3D" id="2.60.20.10">
    <property type="entry name" value="Crystallins"/>
    <property type="match status" value="2"/>
</dbReference>
<comment type="similarity">
    <text evidence="1">Belongs to the beta/gamma-crystallin family.</text>
</comment>
<keyword evidence="5" id="KW-1185">Reference proteome</keyword>
<feature type="domain" description="Beta/gamma crystallin 'Greek key'" evidence="3">
    <location>
        <begin position="127"/>
        <end position="169"/>
    </location>
</feature>
<feature type="non-terminal residue" evidence="4">
    <location>
        <position position="1"/>
    </location>
</feature>
<evidence type="ECO:0000259" key="3">
    <source>
        <dbReference type="PROSITE" id="PS50915"/>
    </source>
</evidence>